<dbReference type="EMBL" id="CACVBM020001226">
    <property type="protein sequence ID" value="CAA7040253.1"/>
    <property type="molecule type" value="Genomic_DNA"/>
</dbReference>
<proteinExistence type="predicted"/>
<evidence type="ECO:0000313" key="4">
    <source>
        <dbReference type="Proteomes" id="UP000467841"/>
    </source>
</evidence>
<sequence length="323" mass="35907">MTKLNLEPSLKDGFNWQSNIWRVKAPEKANFFLWRAAIKALPVGSALSARGLVDLTACKRCGEEESALHILFTCPFAIQVWDLAPVLFKPSVLQTTSVKLLLQESRRMVNLPPTGLSCYPLYPCLLWQLWKSRNRILFEDKRFSAQEICSKAISVAREWRTAQISTTTVLKPLLFTEEIHPPSEGVICRSDAAWDVISERCGLGWVFEDATTLLPLSKCSFSRQYVPSALAAEALAMEAAMKTAVRAGWQKVMFYSDSQQLVKLLVTEGSSTELSGILSNISLYCGKISSVVFGYIPCSKNEAANVLAKRALVALYNSSVRRG</sequence>
<organism evidence="3 4">
    <name type="scientific">Microthlaspi erraticum</name>
    <dbReference type="NCBI Taxonomy" id="1685480"/>
    <lineage>
        <taxon>Eukaryota</taxon>
        <taxon>Viridiplantae</taxon>
        <taxon>Streptophyta</taxon>
        <taxon>Embryophyta</taxon>
        <taxon>Tracheophyta</taxon>
        <taxon>Spermatophyta</taxon>
        <taxon>Magnoliopsida</taxon>
        <taxon>eudicotyledons</taxon>
        <taxon>Gunneridae</taxon>
        <taxon>Pentapetalae</taxon>
        <taxon>rosids</taxon>
        <taxon>malvids</taxon>
        <taxon>Brassicales</taxon>
        <taxon>Brassicaceae</taxon>
        <taxon>Coluteocarpeae</taxon>
        <taxon>Microthlaspi</taxon>
    </lineage>
</organism>
<keyword evidence="4" id="KW-1185">Reference proteome</keyword>
<dbReference type="PANTHER" id="PTHR34146:SF11">
    <property type="entry name" value="RIBONUCLEASE H-LIKE SUPERFAMILY PROTEIN"/>
    <property type="match status" value="1"/>
</dbReference>
<gene>
    <name evidence="3" type="ORF">MERR_LOCUS27488</name>
</gene>
<dbReference type="Pfam" id="PF13456">
    <property type="entry name" value="RVT_3"/>
    <property type="match status" value="1"/>
</dbReference>
<feature type="domain" description="Reverse transcriptase zinc-binding" evidence="2">
    <location>
        <begin position="13"/>
        <end position="81"/>
    </location>
</feature>
<dbReference type="InterPro" id="IPR026960">
    <property type="entry name" value="RVT-Znf"/>
</dbReference>
<dbReference type="GO" id="GO:0003676">
    <property type="term" value="F:nucleic acid binding"/>
    <property type="evidence" value="ECO:0007669"/>
    <property type="project" value="InterPro"/>
</dbReference>
<dbReference type="InterPro" id="IPR036397">
    <property type="entry name" value="RNaseH_sf"/>
</dbReference>
<feature type="domain" description="RNase H type-1" evidence="1">
    <location>
        <begin position="190"/>
        <end position="311"/>
    </location>
</feature>
<evidence type="ECO:0000313" key="3">
    <source>
        <dbReference type="EMBL" id="CAA7040253.1"/>
    </source>
</evidence>
<evidence type="ECO:0000259" key="1">
    <source>
        <dbReference type="Pfam" id="PF13456"/>
    </source>
</evidence>
<evidence type="ECO:0008006" key="5">
    <source>
        <dbReference type="Google" id="ProtNLM"/>
    </source>
</evidence>
<dbReference type="Proteomes" id="UP000467841">
    <property type="component" value="Unassembled WGS sequence"/>
</dbReference>
<dbReference type="Pfam" id="PF13966">
    <property type="entry name" value="zf-RVT"/>
    <property type="match status" value="1"/>
</dbReference>
<comment type="caution">
    <text evidence="3">The sequence shown here is derived from an EMBL/GenBank/DDBJ whole genome shotgun (WGS) entry which is preliminary data.</text>
</comment>
<dbReference type="Gene3D" id="3.30.420.10">
    <property type="entry name" value="Ribonuclease H-like superfamily/Ribonuclease H"/>
    <property type="match status" value="1"/>
</dbReference>
<dbReference type="InterPro" id="IPR002156">
    <property type="entry name" value="RNaseH_domain"/>
</dbReference>
<dbReference type="GO" id="GO:0004523">
    <property type="term" value="F:RNA-DNA hybrid ribonuclease activity"/>
    <property type="evidence" value="ECO:0007669"/>
    <property type="project" value="InterPro"/>
</dbReference>
<dbReference type="InterPro" id="IPR012337">
    <property type="entry name" value="RNaseH-like_sf"/>
</dbReference>
<protein>
    <recommendedName>
        <fullName evidence="5">RNase H type-1 domain-containing protein</fullName>
    </recommendedName>
</protein>
<name>A0A6D2JW47_9BRAS</name>
<evidence type="ECO:0000259" key="2">
    <source>
        <dbReference type="Pfam" id="PF13966"/>
    </source>
</evidence>
<accession>A0A6D2JW47</accession>
<dbReference type="SUPFAM" id="SSF53098">
    <property type="entry name" value="Ribonuclease H-like"/>
    <property type="match status" value="1"/>
</dbReference>
<dbReference type="PANTHER" id="PTHR34146">
    <property type="entry name" value="POLYNUCLEOTIDYL TRANSFERASE, RIBONUCLEASE H-LIKE SUPERFAMILY PROTEIN-RELATED"/>
    <property type="match status" value="1"/>
</dbReference>
<dbReference type="OrthoDB" id="1112926at2759"/>
<dbReference type="AlphaFoldDB" id="A0A6D2JW47"/>
<reference evidence="3" key="1">
    <citation type="submission" date="2020-01" db="EMBL/GenBank/DDBJ databases">
        <authorList>
            <person name="Mishra B."/>
        </authorList>
    </citation>
    <scope>NUCLEOTIDE SEQUENCE [LARGE SCALE GENOMIC DNA]</scope>
</reference>